<proteinExistence type="predicted"/>
<evidence type="ECO:0000256" key="3">
    <source>
        <dbReference type="ARBA" id="ARBA00023163"/>
    </source>
</evidence>
<dbReference type="AlphaFoldDB" id="A0A2P6Q960"/>
<dbReference type="OMA" id="CINTICF"/>
<dbReference type="GO" id="GO:0003677">
    <property type="term" value="F:DNA binding"/>
    <property type="evidence" value="ECO:0007669"/>
    <property type="project" value="InterPro"/>
</dbReference>
<keyword evidence="4" id="KW-0539">Nucleus</keyword>
<organism evidence="6 7">
    <name type="scientific">Rosa chinensis</name>
    <name type="common">China rose</name>
    <dbReference type="NCBI Taxonomy" id="74649"/>
    <lineage>
        <taxon>Eukaryota</taxon>
        <taxon>Viridiplantae</taxon>
        <taxon>Streptophyta</taxon>
        <taxon>Embryophyta</taxon>
        <taxon>Tracheophyta</taxon>
        <taxon>Spermatophyta</taxon>
        <taxon>Magnoliopsida</taxon>
        <taxon>eudicotyledons</taxon>
        <taxon>Gunneridae</taxon>
        <taxon>Pentapetalae</taxon>
        <taxon>rosids</taxon>
        <taxon>fabids</taxon>
        <taxon>Rosales</taxon>
        <taxon>Rosaceae</taxon>
        <taxon>Rosoideae</taxon>
        <taxon>Rosoideae incertae sedis</taxon>
        <taxon>Rosa</taxon>
    </lineage>
</organism>
<keyword evidence="7" id="KW-1185">Reference proteome</keyword>
<dbReference type="PANTHER" id="PTHR31314">
    <property type="entry name" value="MYB FAMILY TRANSCRIPTION FACTOR PHL7-LIKE"/>
    <property type="match status" value="1"/>
</dbReference>
<evidence type="ECO:0000256" key="2">
    <source>
        <dbReference type="ARBA" id="ARBA00023015"/>
    </source>
</evidence>
<sequence>MVRPYVRSKVPRIHWTPDLHRCFVHAVDILGGADRATPKKILRIMNVKGLTMNHIKSHLQMYRNMKDEELVQGICINTICFHTCLTPKFLD</sequence>
<dbReference type="FunFam" id="1.10.10.60:FF:000002">
    <property type="entry name" value="Myb family transcription factor"/>
    <property type="match status" value="1"/>
</dbReference>
<dbReference type="Gramene" id="PRQ30713">
    <property type="protein sequence ID" value="PRQ30713"/>
    <property type="gene ID" value="RchiOBHm_Chr5g0027581"/>
</dbReference>
<dbReference type="EMBL" id="PDCK01000043">
    <property type="protein sequence ID" value="PRQ30713.1"/>
    <property type="molecule type" value="Genomic_DNA"/>
</dbReference>
<dbReference type="SUPFAM" id="SSF46689">
    <property type="entry name" value="Homeodomain-like"/>
    <property type="match status" value="1"/>
</dbReference>
<dbReference type="InterPro" id="IPR009057">
    <property type="entry name" value="Homeodomain-like_sf"/>
</dbReference>
<dbReference type="InterPro" id="IPR006447">
    <property type="entry name" value="Myb_dom_plants"/>
</dbReference>
<evidence type="ECO:0000313" key="7">
    <source>
        <dbReference type="Proteomes" id="UP000238479"/>
    </source>
</evidence>
<name>A0A2P6Q960_ROSCH</name>
<dbReference type="PROSITE" id="PS51294">
    <property type="entry name" value="HTH_MYB"/>
    <property type="match status" value="1"/>
</dbReference>
<dbReference type="Proteomes" id="UP000238479">
    <property type="component" value="Chromosome 5"/>
</dbReference>
<comment type="caution">
    <text evidence="6">The sequence shown here is derived from an EMBL/GenBank/DDBJ whole genome shotgun (WGS) entry which is preliminary data.</text>
</comment>
<protein>
    <submittedName>
        <fullName evidence="6">Putative transcription factor MYB-HB-like family</fullName>
    </submittedName>
</protein>
<evidence type="ECO:0000256" key="1">
    <source>
        <dbReference type="ARBA" id="ARBA00004123"/>
    </source>
</evidence>
<reference evidence="6 7" key="1">
    <citation type="journal article" date="2018" name="Nat. Genet.">
        <title>The Rosa genome provides new insights in the design of modern roses.</title>
        <authorList>
            <person name="Bendahmane M."/>
        </authorList>
    </citation>
    <scope>NUCLEOTIDE SEQUENCE [LARGE SCALE GENOMIC DNA]</scope>
    <source>
        <strain evidence="7">cv. Old Blush</strain>
    </source>
</reference>
<dbReference type="STRING" id="74649.A0A2P6Q960"/>
<dbReference type="GO" id="GO:0003700">
    <property type="term" value="F:DNA-binding transcription factor activity"/>
    <property type="evidence" value="ECO:0007669"/>
    <property type="project" value="InterPro"/>
</dbReference>
<dbReference type="Gene3D" id="1.10.10.60">
    <property type="entry name" value="Homeodomain-like"/>
    <property type="match status" value="1"/>
</dbReference>
<accession>A0A2P6Q960</accession>
<evidence type="ECO:0000259" key="5">
    <source>
        <dbReference type="PROSITE" id="PS51294"/>
    </source>
</evidence>
<dbReference type="InterPro" id="IPR046955">
    <property type="entry name" value="PHR1-like"/>
</dbReference>
<dbReference type="InterPro" id="IPR001005">
    <property type="entry name" value="SANT/Myb"/>
</dbReference>
<comment type="subcellular location">
    <subcellularLocation>
        <location evidence="1">Nucleus</location>
    </subcellularLocation>
</comment>
<dbReference type="Pfam" id="PF00249">
    <property type="entry name" value="Myb_DNA-binding"/>
    <property type="match status" value="1"/>
</dbReference>
<evidence type="ECO:0000256" key="4">
    <source>
        <dbReference type="ARBA" id="ARBA00023242"/>
    </source>
</evidence>
<gene>
    <name evidence="6" type="ORF">RchiOBHm_Chr5g0027581</name>
</gene>
<feature type="domain" description="HTH myb-type" evidence="5">
    <location>
        <begin position="7"/>
        <end position="67"/>
    </location>
</feature>
<dbReference type="GO" id="GO:0005634">
    <property type="term" value="C:nucleus"/>
    <property type="evidence" value="ECO:0007669"/>
    <property type="project" value="UniProtKB-SubCell"/>
</dbReference>
<keyword evidence="2" id="KW-0805">Transcription regulation</keyword>
<keyword evidence="3" id="KW-0804">Transcription</keyword>
<dbReference type="NCBIfam" id="TIGR01557">
    <property type="entry name" value="myb_SHAQKYF"/>
    <property type="match status" value="1"/>
</dbReference>
<dbReference type="PANTHER" id="PTHR31314:SF84">
    <property type="entry name" value="HOMEODOMAIN-LIKE SUPERFAMILY PROTEIN-RELATED"/>
    <property type="match status" value="1"/>
</dbReference>
<evidence type="ECO:0000313" key="6">
    <source>
        <dbReference type="EMBL" id="PRQ30713.1"/>
    </source>
</evidence>
<dbReference type="InterPro" id="IPR017930">
    <property type="entry name" value="Myb_dom"/>
</dbReference>